<accession>A0AAE0GAI3</accession>
<dbReference type="PROSITE" id="PS50042">
    <property type="entry name" value="CNMP_BINDING_3"/>
    <property type="match status" value="1"/>
</dbReference>
<evidence type="ECO:0000313" key="3">
    <source>
        <dbReference type="EMBL" id="KAK3274468.1"/>
    </source>
</evidence>
<proteinExistence type="predicted"/>
<sequence length="355" mass="40067">MQKMADGKTHFQRRVSRALNFKSSLVEEVSEFCPTVVAPAQKNFSKLVKRCKESLKTRVGERSRKDLVSIMTFMANMFAEYNLSDAQKIDLCQAVTYEEFDNREYIFHKGDIGDKYFMILYGRVGFYAPNPNPPPPTKMVVDLALEKPKNALDMVANYQKVKQVEEENQRLLDATLKKQEREHKRRQAALEKAKRETKTFNARSSFTRLSRDASRMERTVSMIKKSASSGAENVGFSNETQGRSLGAGLIDLEGESGEIDESYEDTQKPHILRSATLGRNSFVRKLSVPLLPSLYLSSAYGLTLVRGSPYKAAIGNLRSRLRGSAYKASIGNLRSRLRDIIKKVLCKIPKATSKA</sequence>
<dbReference type="InterPro" id="IPR000595">
    <property type="entry name" value="cNMP-bd_dom"/>
</dbReference>
<dbReference type="Proteomes" id="UP001190700">
    <property type="component" value="Unassembled WGS sequence"/>
</dbReference>
<keyword evidence="1" id="KW-0175">Coiled coil</keyword>
<dbReference type="SUPFAM" id="SSF51206">
    <property type="entry name" value="cAMP-binding domain-like"/>
    <property type="match status" value="1"/>
</dbReference>
<name>A0AAE0GAI3_9CHLO</name>
<keyword evidence="4" id="KW-1185">Reference proteome</keyword>
<dbReference type="InterPro" id="IPR018490">
    <property type="entry name" value="cNMP-bd_dom_sf"/>
</dbReference>
<gene>
    <name evidence="3" type="ORF">CYMTET_17347</name>
</gene>
<organism evidence="3 4">
    <name type="scientific">Cymbomonas tetramitiformis</name>
    <dbReference type="NCBI Taxonomy" id="36881"/>
    <lineage>
        <taxon>Eukaryota</taxon>
        <taxon>Viridiplantae</taxon>
        <taxon>Chlorophyta</taxon>
        <taxon>Pyramimonadophyceae</taxon>
        <taxon>Pyramimonadales</taxon>
        <taxon>Pyramimonadaceae</taxon>
        <taxon>Cymbomonas</taxon>
    </lineage>
</organism>
<feature type="domain" description="Cyclic nucleotide-binding" evidence="2">
    <location>
        <begin position="79"/>
        <end position="124"/>
    </location>
</feature>
<dbReference type="Gene3D" id="2.60.120.10">
    <property type="entry name" value="Jelly Rolls"/>
    <property type="match status" value="1"/>
</dbReference>
<protein>
    <recommendedName>
        <fullName evidence="2">Cyclic nucleotide-binding domain-containing protein</fullName>
    </recommendedName>
</protein>
<feature type="coiled-coil region" evidence="1">
    <location>
        <begin position="161"/>
        <end position="196"/>
    </location>
</feature>
<dbReference type="AlphaFoldDB" id="A0AAE0GAI3"/>
<evidence type="ECO:0000313" key="4">
    <source>
        <dbReference type="Proteomes" id="UP001190700"/>
    </source>
</evidence>
<dbReference type="InterPro" id="IPR014710">
    <property type="entry name" value="RmlC-like_jellyroll"/>
</dbReference>
<evidence type="ECO:0000259" key="2">
    <source>
        <dbReference type="PROSITE" id="PS50042"/>
    </source>
</evidence>
<reference evidence="3 4" key="1">
    <citation type="journal article" date="2015" name="Genome Biol. Evol.">
        <title>Comparative Genomics of a Bacterivorous Green Alga Reveals Evolutionary Causalities and Consequences of Phago-Mixotrophic Mode of Nutrition.</title>
        <authorList>
            <person name="Burns J.A."/>
            <person name="Paasch A."/>
            <person name="Narechania A."/>
            <person name="Kim E."/>
        </authorList>
    </citation>
    <scope>NUCLEOTIDE SEQUENCE [LARGE SCALE GENOMIC DNA]</scope>
    <source>
        <strain evidence="3 4">PLY_AMNH</strain>
    </source>
</reference>
<dbReference type="EMBL" id="LGRX02007708">
    <property type="protein sequence ID" value="KAK3274468.1"/>
    <property type="molecule type" value="Genomic_DNA"/>
</dbReference>
<comment type="caution">
    <text evidence="3">The sequence shown here is derived from an EMBL/GenBank/DDBJ whole genome shotgun (WGS) entry which is preliminary data.</text>
</comment>
<evidence type="ECO:0000256" key="1">
    <source>
        <dbReference type="SAM" id="Coils"/>
    </source>
</evidence>